<dbReference type="OrthoDB" id="9983560at2759"/>
<keyword evidence="2" id="KW-0560">Oxidoreductase</keyword>
<dbReference type="AlphaFoldDB" id="A0A0D7A2G2"/>
<dbReference type="Pfam" id="PF01565">
    <property type="entry name" value="FAD_binding_4"/>
    <property type="match status" value="1"/>
</dbReference>
<dbReference type="InterPro" id="IPR012951">
    <property type="entry name" value="BBE"/>
</dbReference>
<evidence type="ECO:0000259" key="4">
    <source>
        <dbReference type="PROSITE" id="PS51387"/>
    </source>
</evidence>
<name>A0A0D7A2G2_9AGAR</name>
<protein>
    <submittedName>
        <fullName evidence="5">FAD-binding domain-containing protein</fullName>
    </submittedName>
</protein>
<sequence length="581" mass="64465">MFSTYALIALSAFLAQLSTTRSQELPQTVVDLWHVDHISWDALNISVHGRLSAAVPFAQPCFGDISDFESPACKTVQEDYLDELARADRPTAYINTQWETCQITRQQCLLNFTNPADPTPALSTTCELGSIPQYFIDVRSARDVQVALAFSKHTSVPLVIKNTGHDYKGRSSAPDSLALWTHNLKQISLDREFVAEGCDLSTDQHMGVTVGAGVQWQQLYGFAEANNITIVGGTDRSVGVAGGWPQGGGHSLLTNTMGLGVDRILQYKLVTPDGRYRVANKCQHRDLFWALRGGGGGTFGVVLESTIMASPQITVQTVTVSFPAKKYPDLAKKMWSVMVSNGIAWAEDGWGGISVAGIAIYINPILSSKDAAKSIASLIEFGRTLLDDGVVGASVHVQEFPSWGQFFEYFAAANVASVGTNLAFASRLINRANFATVDNQTALVNALWKTDEMTPGLIILASTPYSYTGPTHETSVTPLWRESIYHTTIVSKWNWNATRQDKQYHYDLASLSMDNLRRITPDAAYVNEADVYERNYQESFWGRENYERLLKIKHEYDPDALLDCWMCVGWHQTSRRYECYL</sequence>
<feature type="signal peptide" evidence="3">
    <location>
        <begin position="1"/>
        <end position="22"/>
    </location>
</feature>
<organism evidence="5 6">
    <name type="scientific">Fistulina hepatica ATCC 64428</name>
    <dbReference type="NCBI Taxonomy" id="1128425"/>
    <lineage>
        <taxon>Eukaryota</taxon>
        <taxon>Fungi</taxon>
        <taxon>Dikarya</taxon>
        <taxon>Basidiomycota</taxon>
        <taxon>Agaricomycotina</taxon>
        <taxon>Agaricomycetes</taxon>
        <taxon>Agaricomycetidae</taxon>
        <taxon>Agaricales</taxon>
        <taxon>Fistulinaceae</taxon>
        <taxon>Fistulina</taxon>
    </lineage>
</organism>
<dbReference type="Gene3D" id="3.30.465.10">
    <property type="match status" value="2"/>
</dbReference>
<dbReference type="Proteomes" id="UP000054144">
    <property type="component" value="Unassembled WGS sequence"/>
</dbReference>
<dbReference type="PANTHER" id="PTHR13878:SF91">
    <property type="entry name" value="FAD BINDING DOMAIN PROTEIN (AFU_ORTHOLOGUE AFUA_6G12070)-RELATED"/>
    <property type="match status" value="1"/>
</dbReference>
<dbReference type="GO" id="GO:0016491">
    <property type="term" value="F:oxidoreductase activity"/>
    <property type="evidence" value="ECO:0007669"/>
    <property type="project" value="UniProtKB-KW"/>
</dbReference>
<dbReference type="InterPro" id="IPR006094">
    <property type="entry name" value="Oxid_FAD_bind_N"/>
</dbReference>
<dbReference type="EMBL" id="KN882059">
    <property type="protein sequence ID" value="KIY45227.1"/>
    <property type="molecule type" value="Genomic_DNA"/>
</dbReference>
<dbReference type="GO" id="GO:0071949">
    <property type="term" value="F:FAD binding"/>
    <property type="evidence" value="ECO:0007669"/>
    <property type="project" value="InterPro"/>
</dbReference>
<feature type="domain" description="FAD-binding PCMH-type" evidence="4">
    <location>
        <begin position="128"/>
        <end position="312"/>
    </location>
</feature>
<dbReference type="PANTHER" id="PTHR13878">
    <property type="entry name" value="GULONOLACTONE OXIDASE"/>
    <property type="match status" value="1"/>
</dbReference>
<evidence type="ECO:0000313" key="5">
    <source>
        <dbReference type="EMBL" id="KIY45227.1"/>
    </source>
</evidence>
<gene>
    <name evidence="5" type="ORF">FISHEDRAFT_49735</name>
</gene>
<feature type="chain" id="PRO_5002316106" evidence="3">
    <location>
        <begin position="23"/>
        <end position="581"/>
    </location>
</feature>
<accession>A0A0D7A2G2</accession>
<evidence type="ECO:0000313" key="6">
    <source>
        <dbReference type="Proteomes" id="UP000054144"/>
    </source>
</evidence>
<dbReference type="InterPro" id="IPR036318">
    <property type="entry name" value="FAD-bd_PCMH-like_sf"/>
</dbReference>
<keyword evidence="3" id="KW-0732">Signal</keyword>
<dbReference type="PROSITE" id="PS51387">
    <property type="entry name" value="FAD_PCMH"/>
    <property type="match status" value="1"/>
</dbReference>
<comment type="similarity">
    <text evidence="1">Belongs to the oxygen-dependent FAD-linked oxidoreductase family.</text>
</comment>
<proteinExistence type="inferred from homology"/>
<keyword evidence="6" id="KW-1185">Reference proteome</keyword>
<evidence type="ECO:0000256" key="1">
    <source>
        <dbReference type="ARBA" id="ARBA00005466"/>
    </source>
</evidence>
<reference evidence="5 6" key="1">
    <citation type="journal article" date="2015" name="Fungal Genet. Biol.">
        <title>Evolution of novel wood decay mechanisms in Agaricales revealed by the genome sequences of Fistulina hepatica and Cylindrobasidium torrendii.</title>
        <authorList>
            <person name="Floudas D."/>
            <person name="Held B.W."/>
            <person name="Riley R."/>
            <person name="Nagy L.G."/>
            <person name="Koehler G."/>
            <person name="Ransdell A.S."/>
            <person name="Younus H."/>
            <person name="Chow J."/>
            <person name="Chiniquy J."/>
            <person name="Lipzen A."/>
            <person name="Tritt A."/>
            <person name="Sun H."/>
            <person name="Haridas S."/>
            <person name="LaButti K."/>
            <person name="Ohm R.A."/>
            <person name="Kues U."/>
            <person name="Blanchette R.A."/>
            <person name="Grigoriev I.V."/>
            <person name="Minto R.E."/>
            <person name="Hibbett D.S."/>
        </authorList>
    </citation>
    <scope>NUCLEOTIDE SEQUENCE [LARGE SCALE GENOMIC DNA]</scope>
    <source>
        <strain evidence="5 6">ATCC 64428</strain>
    </source>
</reference>
<dbReference type="InterPro" id="IPR016169">
    <property type="entry name" value="FAD-bd_PCMH_sub2"/>
</dbReference>
<evidence type="ECO:0000256" key="2">
    <source>
        <dbReference type="ARBA" id="ARBA00023002"/>
    </source>
</evidence>
<dbReference type="SUPFAM" id="SSF56176">
    <property type="entry name" value="FAD-binding/transporter-associated domain-like"/>
    <property type="match status" value="1"/>
</dbReference>
<dbReference type="Pfam" id="PF08031">
    <property type="entry name" value="BBE"/>
    <property type="match status" value="1"/>
</dbReference>
<dbReference type="InterPro" id="IPR016166">
    <property type="entry name" value="FAD-bd_PCMH"/>
</dbReference>
<evidence type="ECO:0000256" key="3">
    <source>
        <dbReference type="SAM" id="SignalP"/>
    </source>
</evidence>
<dbReference type="InterPro" id="IPR050432">
    <property type="entry name" value="FAD-linked_Oxidoreductases_BP"/>
</dbReference>